<organism evidence="2 3">
    <name type="scientific">Malassezia furfur</name>
    <name type="common">Pityriasis versicolor infection agent</name>
    <name type="synonym">Pityrosporum furfur</name>
    <dbReference type="NCBI Taxonomy" id="55194"/>
    <lineage>
        <taxon>Eukaryota</taxon>
        <taxon>Fungi</taxon>
        <taxon>Dikarya</taxon>
        <taxon>Basidiomycota</taxon>
        <taxon>Ustilaginomycotina</taxon>
        <taxon>Malasseziomycetes</taxon>
        <taxon>Malasseziales</taxon>
        <taxon>Malasseziaceae</taxon>
        <taxon>Malassezia</taxon>
    </lineage>
</organism>
<feature type="domain" description="Survival protein SurE-like phosphatase/nucleotidase" evidence="1">
    <location>
        <begin position="7"/>
        <end position="251"/>
    </location>
</feature>
<dbReference type="Gene3D" id="3.40.1210.10">
    <property type="entry name" value="Survival protein SurE-like phosphatase/nucleotidase"/>
    <property type="match status" value="1"/>
</dbReference>
<dbReference type="Proteomes" id="UP000818624">
    <property type="component" value="Chromosome 1"/>
</dbReference>
<dbReference type="EMBL" id="CP046234">
    <property type="protein sequence ID" value="WFD46252.1"/>
    <property type="molecule type" value="Genomic_DNA"/>
</dbReference>
<dbReference type="PANTHER" id="PTHR47551">
    <property type="entry name" value="TUBULIN--TYROSINE LIGASE PBY1-RELATED"/>
    <property type="match status" value="1"/>
</dbReference>
<evidence type="ECO:0000313" key="2">
    <source>
        <dbReference type="EMBL" id="WFD46252.1"/>
    </source>
</evidence>
<keyword evidence="3" id="KW-1185">Reference proteome</keyword>
<evidence type="ECO:0000313" key="3">
    <source>
        <dbReference type="Proteomes" id="UP000818624"/>
    </source>
</evidence>
<evidence type="ECO:0000259" key="1">
    <source>
        <dbReference type="Pfam" id="PF01975"/>
    </source>
</evidence>
<gene>
    <name evidence="2" type="ORF">GLX27_000884</name>
</gene>
<sequence length="344" mass="37937">MTAKPRVLIVNDDGPPSASSPYVLQLFQELVALGWDVRVVLPSSQKSWSGTNYTVHDAQLRYWYYYPLRDNFDGSHPDTQRCWSNTRRTIDHHRGEIAEWVLVDGTPSTCTNIGLFTGNTLFGTPDAPPISLVVSGPNYGRNTGTAFSVSSGTLGGALAGALGDVRGVAISYGHFRECPPCLDGRTDASPLTPDEETEMRTLASRHSASILTQLWEHWDDDAAVQVYAMNVPLCECLREPKVVWTRIWMSRHMQQYVPPTKSHDDDSTRVRPLGVSPLPVQHAEHGSYLDFRPNLARAMRPGDGEPLEEGTDVWALCKGYIGISRLVASFAQVDSDGRAPPQCA</sequence>
<name>A0ABY8EKX3_MALFU</name>
<protein>
    <recommendedName>
        <fullName evidence="1">Survival protein SurE-like phosphatase/nucleotidase domain-containing protein</fullName>
    </recommendedName>
</protein>
<dbReference type="InterPro" id="IPR002828">
    <property type="entry name" value="SurE-like_Pase/nucleotidase"/>
</dbReference>
<dbReference type="SUPFAM" id="SSF64167">
    <property type="entry name" value="SurE-like"/>
    <property type="match status" value="1"/>
</dbReference>
<accession>A0ABY8EKX3</accession>
<dbReference type="PANTHER" id="PTHR47551:SF1">
    <property type="entry name" value="TUBULIN--TYROSINE LIGASE PBY1-RELATED"/>
    <property type="match status" value="1"/>
</dbReference>
<reference evidence="2 3" key="1">
    <citation type="journal article" date="2020" name="Elife">
        <title>Loss of centromere function drives karyotype evolution in closely related Malassezia species.</title>
        <authorList>
            <person name="Sankaranarayanan S.R."/>
            <person name="Ianiri G."/>
            <person name="Coelho M.A."/>
            <person name="Reza M.H."/>
            <person name="Thimmappa B.C."/>
            <person name="Ganguly P."/>
            <person name="Vadnala R.N."/>
            <person name="Sun S."/>
            <person name="Siddharthan R."/>
            <person name="Tellgren-Roth C."/>
            <person name="Dawson T.L."/>
            <person name="Heitman J."/>
            <person name="Sanyal K."/>
        </authorList>
    </citation>
    <scope>NUCLEOTIDE SEQUENCE [LARGE SCALE GENOMIC DNA]</scope>
    <source>
        <strain evidence="2">CBS14141</strain>
    </source>
</reference>
<dbReference type="InterPro" id="IPR036523">
    <property type="entry name" value="SurE-like_sf"/>
</dbReference>
<proteinExistence type="predicted"/>
<dbReference type="Pfam" id="PF01975">
    <property type="entry name" value="SurE"/>
    <property type="match status" value="1"/>
</dbReference>
<dbReference type="InterPro" id="IPR027746">
    <property type="entry name" value="TTL"/>
</dbReference>